<comment type="similarity">
    <text evidence="3">Belongs to the chorismate synthase family.</text>
</comment>
<feature type="region of interest" description="Disordered" evidence="12">
    <location>
        <begin position="103"/>
        <end position="152"/>
    </location>
</feature>
<keyword evidence="14" id="KW-1185">Reference proteome</keyword>
<evidence type="ECO:0000256" key="11">
    <source>
        <dbReference type="ARBA" id="ARBA00023239"/>
    </source>
</evidence>
<keyword evidence="10" id="KW-0057">Aromatic amino acid biosynthesis</keyword>
<keyword evidence="5" id="KW-0028">Amino-acid biosynthesis</keyword>
<organism evidence="13 14">
    <name type="scientific">Mycobacterium ulcerans str. Harvey</name>
    <dbReference type="NCBI Taxonomy" id="1299332"/>
    <lineage>
        <taxon>Bacteria</taxon>
        <taxon>Bacillati</taxon>
        <taxon>Actinomycetota</taxon>
        <taxon>Actinomycetes</taxon>
        <taxon>Mycobacteriales</taxon>
        <taxon>Mycobacteriaceae</taxon>
        <taxon>Mycobacterium</taxon>
        <taxon>Mycobacterium ulcerans group</taxon>
    </lineage>
</organism>
<evidence type="ECO:0000256" key="4">
    <source>
        <dbReference type="ARBA" id="ARBA00013036"/>
    </source>
</evidence>
<comment type="pathway">
    <text evidence="2">Metabolic intermediate biosynthesis; chorismate biosynthesis; chorismate from D-erythrose 4-phosphate and phosphoenolpyruvate: step 7/7.</text>
</comment>
<dbReference type="Pfam" id="PF01264">
    <property type="entry name" value="Chorismate_synt"/>
    <property type="match status" value="1"/>
</dbReference>
<evidence type="ECO:0000256" key="1">
    <source>
        <dbReference type="ARBA" id="ARBA00001914"/>
    </source>
</evidence>
<dbReference type="InterPro" id="IPR000453">
    <property type="entry name" value="Chorismate_synth"/>
</dbReference>
<evidence type="ECO:0000256" key="5">
    <source>
        <dbReference type="ARBA" id="ARBA00022605"/>
    </source>
</evidence>
<dbReference type="InterPro" id="IPR020541">
    <property type="entry name" value="Chorismate_synthase_CS"/>
</dbReference>
<evidence type="ECO:0000256" key="7">
    <source>
        <dbReference type="ARBA" id="ARBA00022643"/>
    </source>
</evidence>
<keyword evidence="6" id="KW-0285">Flavoprotein</keyword>
<dbReference type="InterPro" id="IPR035904">
    <property type="entry name" value="Chorismate_synth_AroC_sf"/>
</dbReference>
<evidence type="ECO:0000256" key="2">
    <source>
        <dbReference type="ARBA" id="ARBA00005044"/>
    </source>
</evidence>
<dbReference type="EC" id="4.2.3.5" evidence="4"/>
<name>A0ABP3AIA2_MYCUL</name>
<evidence type="ECO:0000256" key="9">
    <source>
        <dbReference type="ARBA" id="ARBA00022857"/>
    </source>
</evidence>
<sequence length="152" mass="16078">MLRWITAGESHGRALVALVDGMVAGVEVTSTEIADQLARRRLGYGRGARMAFERDAVTVLSGIRHGSTLGGPIAIEIGNTEWPKWEAVMAADPLDPAAAAELENSARNAPLTRPRPGMPTMRACSSTASTTPGRCWNGLVPARPPPESPRAP</sequence>
<dbReference type="PANTHER" id="PTHR21085">
    <property type="entry name" value="CHORISMATE SYNTHASE"/>
    <property type="match status" value="1"/>
</dbReference>
<evidence type="ECO:0000256" key="8">
    <source>
        <dbReference type="ARBA" id="ARBA00022827"/>
    </source>
</evidence>
<proteinExistence type="inferred from homology"/>
<evidence type="ECO:0000313" key="13">
    <source>
        <dbReference type="EMBL" id="EUA90679.1"/>
    </source>
</evidence>
<dbReference type="Gene3D" id="3.60.150.10">
    <property type="entry name" value="Chorismate synthase AroC"/>
    <property type="match status" value="1"/>
</dbReference>
<dbReference type="Proteomes" id="UP000020681">
    <property type="component" value="Unassembled WGS sequence"/>
</dbReference>
<feature type="compositionally biased region" description="Polar residues" evidence="12">
    <location>
        <begin position="123"/>
        <end position="132"/>
    </location>
</feature>
<dbReference type="PROSITE" id="PS00787">
    <property type="entry name" value="CHORISMATE_SYNTHASE_1"/>
    <property type="match status" value="1"/>
</dbReference>
<evidence type="ECO:0000256" key="6">
    <source>
        <dbReference type="ARBA" id="ARBA00022630"/>
    </source>
</evidence>
<keyword evidence="9" id="KW-0521">NADP</keyword>
<evidence type="ECO:0000313" key="14">
    <source>
        <dbReference type="Proteomes" id="UP000020681"/>
    </source>
</evidence>
<evidence type="ECO:0000256" key="10">
    <source>
        <dbReference type="ARBA" id="ARBA00023141"/>
    </source>
</evidence>
<dbReference type="PANTHER" id="PTHR21085:SF0">
    <property type="entry name" value="CHORISMATE SYNTHASE"/>
    <property type="match status" value="1"/>
</dbReference>
<accession>A0ABP3AIA2</accession>
<gene>
    <name evidence="13" type="ORF">I551_2784</name>
</gene>
<keyword evidence="11" id="KW-0456">Lyase</keyword>
<dbReference type="EMBL" id="JAOL01000099">
    <property type="protein sequence ID" value="EUA90679.1"/>
    <property type="molecule type" value="Genomic_DNA"/>
</dbReference>
<protein>
    <recommendedName>
        <fullName evidence="4">chorismate synthase</fullName>
        <ecNumber evidence="4">4.2.3.5</ecNumber>
    </recommendedName>
</protein>
<dbReference type="SUPFAM" id="SSF103263">
    <property type="entry name" value="Chorismate synthase, AroC"/>
    <property type="match status" value="1"/>
</dbReference>
<evidence type="ECO:0000256" key="12">
    <source>
        <dbReference type="SAM" id="MobiDB-lite"/>
    </source>
</evidence>
<feature type="compositionally biased region" description="Pro residues" evidence="12">
    <location>
        <begin position="142"/>
        <end position="152"/>
    </location>
</feature>
<keyword evidence="7" id="KW-0288">FMN</keyword>
<evidence type="ECO:0000256" key="3">
    <source>
        <dbReference type="ARBA" id="ARBA00008014"/>
    </source>
</evidence>
<reference evidence="13 14" key="1">
    <citation type="submission" date="2014-01" db="EMBL/GenBank/DDBJ databases">
        <authorList>
            <person name="Dobos K."/>
            <person name="Lenaerts A."/>
            <person name="Ordway D."/>
            <person name="DeGroote M.A."/>
            <person name="Parker T."/>
            <person name="Sizemore C."/>
            <person name="Tallon L.J."/>
            <person name="Sadzewicz L.K."/>
            <person name="Sengamalay N."/>
            <person name="Fraser C.M."/>
            <person name="Hine E."/>
            <person name="Shefchek K.A."/>
            <person name="Das S.P."/>
            <person name="Tettelin H."/>
        </authorList>
    </citation>
    <scope>NUCLEOTIDE SEQUENCE [LARGE SCALE GENOMIC DNA]</scope>
    <source>
        <strain evidence="13 14">Harvey</strain>
    </source>
</reference>
<keyword evidence="8" id="KW-0274">FAD</keyword>
<comment type="caution">
    <text evidence="13">The sequence shown here is derived from an EMBL/GenBank/DDBJ whole genome shotgun (WGS) entry which is preliminary data.</text>
</comment>
<comment type="cofactor">
    <cofactor evidence="1">
        <name>FMNH2</name>
        <dbReference type="ChEBI" id="CHEBI:57618"/>
    </cofactor>
</comment>